<name>A0ABM7MM15_9BURK</name>
<gene>
    <name evidence="1" type="ORF">MIZ03_2213</name>
</gene>
<evidence type="ECO:0000313" key="1">
    <source>
        <dbReference type="EMBL" id="BCO27325.1"/>
    </source>
</evidence>
<organism evidence="1 2">
    <name type="scientific">Rhodoferax lithotrophicus</name>
    <dbReference type="NCBI Taxonomy" id="2798804"/>
    <lineage>
        <taxon>Bacteria</taxon>
        <taxon>Pseudomonadati</taxon>
        <taxon>Pseudomonadota</taxon>
        <taxon>Betaproteobacteria</taxon>
        <taxon>Burkholderiales</taxon>
        <taxon>Comamonadaceae</taxon>
        <taxon>Rhodoferax</taxon>
    </lineage>
</organism>
<sequence>MLRLLAENDRSQSEQLQLLAVAMAYFHGVAQKEITAAVMKSAVASTDNAGDTFTINGGRLLATV</sequence>
<protein>
    <submittedName>
        <fullName evidence="1">Uncharacterized protein</fullName>
    </submittedName>
</protein>
<accession>A0ABM7MM15</accession>
<proteinExistence type="predicted"/>
<dbReference type="EMBL" id="AP024238">
    <property type="protein sequence ID" value="BCO27325.1"/>
    <property type="molecule type" value="Genomic_DNA"/>
</dbReference>
<dbReference type="Proteomes" id="UP000824366">
    <property type="component" value="Chromosome"/>
</dbReference>
<reference evidence="1 2" key="1">
    <citation type="journal article" date="2021" name="Microbiol. Spectr.">
        <title>A Single Bacterium Capable of Oxidation and Reduction of Iron at Circumneutral pH.</title>
        <authorList>
            <person name="Kato S."/>
            <person name="Ohkuma M."/>
        </authorList>
    </citation>
    <scope>NUCLEOTIDE SEQUENCE [LARGE SCALE GENOMIC DNA]</scope>
    <source>
        <strain evidence="1 2">MIZ03</strain>
    </source>
</reference>
<keyword evidence="2" id="KW-1185">Reference proteome</keyword>
<evidence type="ECO:0000313" key="2">
    <source>
        <dbReference type="Proteomes" id="UP000824366"/>
    </source>
</evidence>